<protein>
    <recommendedName>
        <fullName evidence="3">Lipoprotein</fullName>
    </recommendedName>
</protein>
<proteinExistence type="predicted"/>
<dbReference type="EMBL" id="CP002282">
    <property type="protein sequence ID" value="ADO84383.1"/>
    <property type="molecule type" value="Genomic_DNA"/>
</dbReference>
<keyword evidence="2" id="KW-1185">Reference proteome</keyword>
<accession>E3HCC3</accession>
<name>E3HCC3_ILYPC</name>
<keyword evidence="1" id="KW-0614">Plasmid</keyword>
<sequence length="139" mass="16022">MKKLMILFITIILVVILSCNEREDNTIELTVKGDFPQKGKAIAHLYGYDKNLPDETTALITIKKININENPLYFKMEFPKDAYEVINSNQSKKEDIEFFITVDLDINEDEDIDYTQDFGGETLLRVIPGMKKDISVKKI</sequence>
<dbReference type="Proteomes" id="UP000006875">
    <property type="component" value="Plasmid pILYOP01"/>
</dbReference>
<reference evidence="1 2" key="1">
    <citation type="journal article" date="2010" name="Stand. Genomic Sci.">
        <title>Complete genome sequence of Ilyobacter polytropus type strain (CuHbu1).</title>
        <authorList>
            <person name="Sikorski J."/>
            <person name="Chertkov O."/>
            <person name="Lapidus A."/>
            <person name="Nolan M."/>
            <person name="Lucas S."/>
            <person name="Del Rio T.G."/>
            <person name="Tice H."/>
            <person name="Cheng J.F."/>
            <person name="Tapia R."/>
            <person name="Han C."/>
            <person name="Goodwin L."/>
            <person name="Pitluck S."/>
            <person name="Liolios K."/>
            <person name="Ivanova N."/>
            <person name="Mavromatis K."/>
            <person name="Mikhailova N."/>
            <person name="Pati A."/>
            <person name="Chen A."/>
            <person name="Palaniappan K."/>
            <person name="Land M."/>
            <person name="Hauser L."/>
            <person name="Chang Y.J."/>
            <person name="Jeffries C.D."/>
            <person name="Brambilla E."/>
            <person name="Yasawong M."/>
            <person name="Rohde M."/>
            <person name="Pukall R."/>
            <person name="Spring S."/>
            <person name="Goker M."/>
            <person name="Woyke T."/>
            <person name="Bristow J."/>
            <person name="Eisen J.A."/>
            <person name="Markowitz V."/>
            <person name="Hugenholtz P."/>
            <person name="Kyrpides N.C."/>
            <person name="Klenk H.P."/>
        </authorList>
    </citation>
    <scope>NUCLEOTIDE SEQUENCE [LARGE SCALE GENOMIC DNA]</scope>
    <source>
        <strain evidence="2">ATCC 51220 / DSM 2926 / LMG 16218 / CuHBu1</strain>
        <plasmid evidence="2">pILYOP01</plasmid>
    </source>
</reference>
<evidence type="ECO:0008006" key="3">
    <source>
        <dbReference type="Google" id="ProtNLM"/>
    </source>
</evidence>
<geneLocation type="plasmid" evidence="1 2">
    <name>pILYOP01</name>
</geneLocation>
<dbReference type="PROSITE" id="PS51257">
    <property type="entry name" value="PROKAR_LIPOPROTEIN"/>
    <property type="match status" value="1"/>
</dbReference>
<gene>
    <name evidence="1" type="ordered locus">Ilyop_2626</name>
</gene>
<dbReference type="RefSeq" id="WP_013389041.1">
    <property type="nucleotide sequence ID" value="NC_014633.1"/>
</dbReference>
<evidence type="ECO:0000313" key="2">
    <source>
        <dbReference type="Proteomes" id="UP000006875"/>
    </source>
</evidence>
<organism evidence="1 2">
    <name type="scientific">Ilyobacter polytropus (strain ATCC 51220 / DSM 2926 / LMG 16218 / CuHBu1)</name>
    <dbReference type="NCBI Taxonomy" id="572544"/>
    <lineage>
        <taxon>Bacteria</taxon>
        <taxon>Fusobacteriati</taxon>
        <taxon>Fusobacteriota</taxon>
        <taxon>Fusobacteriia</taxon>
        <taxon>Fusobacteriales</taxon>
        <taxon>Fusobacteriaceae</taxon>
        <taxon>Ilyobacter</taxon>
    </lineage>
</organism>
<dbReference type="KEGG" id="ipo:Ilyop_2626"/>
<dbReference type="AlphaFoldDB" id="E3HCC3"/>
<dbReference type="HOGENOM" id="CLU_1842420_0_0_0"/>
<evidence type="ECO:0000313" key="1">
    <source>
        <dbReference type="EMBL" id="ADO84383.1"/>
    </source>
</evidence>